<feature type="compositionally biased region" description="Basic and acidic residues" evidence="11">
    <location>
        <begin position="487"/>
        <end position="496"/>
    </location>
</feature>
<dbReference type="AlphaFoldDB" id="A0A0B7NVJ5"/>
<keyword evidence="3" id="KW-0507">mRNA processing</keyword>
<evidence type="ECO:0000256" key="11">
    <source>
        <dbReference type="SAM" id="MobiDB-lite"/>
    </source>
</evidence>
<dbReference type="GO" id="GO:0004484">
    <property type="term" value="F:mRNA guanylyltransferase activity"/>
    <property type="evidence" value="ECO:0007669"/>
    <property type="project" value="UniProtKB-EC"/>
</dbReference>
<dbReference type="GO" id="GO:0005525">
    <property type="term" value="F:GTP binding"/>
    <property type="evidence" value="ECO:0007669"/>
    <property type="project" value="UniProtKB-KW"/>
</dbReference>
<keyword evidence="15" id="KW-1185">Reference proteome</keyword>
<dbReference type="Proteomes" id="UP000054107">
    <property type="component" value="Unassembled WGS sequence"/>
</dbReference>
<evidence type="ECO:0000256" key="5">
    <source>
        <dbReference type="ARBA" id="ARBA00022695"/>
    </source>
</evidence>
<evidence type="ECO:0000313" key="15">
    <source>
        <dbReference type="Proteomes" id="UP000054107"/>
    </source>
</evidence>
<feature type="compositionally biased region" description="Basic and acidic residues" evidence="11">
    <location>
        <begin position="400"/>
        <end position="417"/>
    </location>
</feature>
<dbReference type="STRING" id="35722.A0A0B7NVJ5"/>
<evidence type="ECO:0000313" key="14">
    <source>
        <dbReference type="EMBL" id="CEP19019.1"/>
    </source>
</evidence>
<feature type="domain" description="mRNA capping enzyme C-terminal" evidence="13">
    <location>
        <begin position="216"/>
        <end position="333"/>
    </location>
</feature>
<dbReference type="InterPro" id="IPR001339">
    <property type="entry name" value="mRNA_cap_enzyme_adenylation"/>
</dbReference>
<dbReference type="SUPFAM" id="SSF50249">
    <property type="entry name" value="Nucleic acid-binding proteins"/>
    <property type="match status" value="1"/>
</dbReference>
<dbReference type="PANTHER" id="PTHR10367:SF17">
    <property type="entry name" value="MRNA-CAPPING ENZYME"/>
    <property type="match status" value="1"/>
</dbReference>
<feature type="compositionally biased region" description="Pro residues" evidence="11">
    <location>
        <begin position="755"/>
        <end position="765"/>
    </location>
</feature>
<dbReference type="PANTHER" id="PTHR10367">
    <property type="entry name" value="MRNA-CAPPING ENZYME"/>
    <property type="match status" value="1"/>
</dbReference>
<evidence type="ECO:0000259" key="12">
    <source>
        <dbReference type="Pfam" id="PF01331"/>
    </source>
</evidence>
<feature type="region of interest" description="Disordered" evidence="11">
    <location>
        <begin position="346"/>
        <end position="612"/>
    </location>
</feature>
<evidence type="ECO:0000256" key="6">
    <source>
        <dbReference type="ARBA" id="ARBA00022741"/>
    </source>
</evidence>
<keyword evidence="9" id="KW-0539">Nucleus</keyword>
<sequence>MQATESLQLPESIGKRVDPTYSKVLQQRLKELLNSQNDSFPGSQPVSFESKHLTDIEREDYFVCEKSDGVRYLLFFLHSPKGPASFLFDRNKHWYYVPNLLFPVRGRENEFLKDTIMDGEIVLDIDAHKCTYTAGQMLQQDIIQPYNARMRQIDPTKSPPFTIELKKMERSYGLHLVFEQIPKLKHKSDGIVFTPVKYPYTPGTCEKLLKWKPPELNTVDFRIAARWSKEHKPIYSIEVLSNGVTYKFYDHFQPEPSLATQWKNQLPDGRIAEFRYDPQCEVTIIEQGYAPTVRKGGWRFVRFRDDKSTANDEQVVKKILLSIHDGVTKEQLLSCMDRVRAAWKAREKGLPMPPSLPSKSPGNLTLSTQITPSASATNTPTSSTALQSPSLASTSGGYFRESHDESGRRNSISDESPKTTMKRKSSVASVTTPLKESMMEANEPAERKRLKSLVEEEPEQPPAPPPSASISSAPVTATSLPSVPVNAKDETSETKRPQKSQKLSPKQRLPKRLKLEETSRSRKTSLVDEKGPPDLQLPPSSLAKISKIPAATSFHPERTLSAPAVAARPEPAPTSESSKLEYDDNRRSKSIPQLQKETAMHPSKKAKLSSSIHNLLTTSVEPTSTKRPYDFSNILQQQPRQSPPTQQQQQQQQQPLQQQIHHHQQLQQMQQQQQQHPQPVQFINFHAEGRQSPQQMNKNHVLIIRSESNSQSPTAAQQQQQQQQQQQHHPQYQQQRIWKNSNNNSSNNVKYENQTPPPHIPPPPQDSYAPFNVVSTPYHLPPQNQQQYHPSYYGQYQPPPPQPQTPPLPPQTSMYGYRRNEQQVAHSYQQQQYQQQQQQQQQQTQNTVRPSSSSPISPPRRKNSQKAKLDFILN</sequence>
<evidence type="ECO:0000256" key="9">
    <source>
        <dbReference type="ARBA" id="ARBA00023242"/>
    </source>
</evidence>
<dbReference type="EC" id="2.7.7.50" evidence="2"/>
<dbReference type="InterPro" id="IPR012340">
    <property type="entry name" value="NA-bd_OB-fold"/>
</dbReference>
<protein>
    <recommendedName>
        <fullName evidence="2">mRNA guanylyltransferase</fullName>
        <ecNumber evidence="2">2.7.7.50</ecNumber>
    </recommendedName>
</protein>
<dbReference type="Pfam" id="PF03919">
    <property type="entry name" value="mRNA_cap_C"/>
    <property type="match status" value="1"/>
</dbReference>
<reference evidence="14 15" key="1">
    <citation type="submission" date="2014-09" db="EMBL/GenBank/DDBJ databases">
        <authorList>
            <person name="Ellenberger Sabrina"/>
        </authorList>
    </citation>
    <scope>NUCLEOTIDE SEQUENCE [LARGE SCALE GENOMIC DNA]</scope>
    <source>
        <strain evidence="14 15">CBS 412.66</strain>
    </source>
</reference>
<feature type="compositionally biased region" description="Low complexity" evidence="11">
    <location>
        <begin position="828"/>
        <end position="855"/>
    </location>
</feature>
<feature type="compositionally biased region" description="Low complexity" evidence="11">
    <location>
        <begin position="717"/>
        <end position="748"/>
    </location>
</feature>
<dbReference type="CDD" id="cd07895">
    <property type="entry name" value="Adenylation_mRNA_capping"/>
    <property type="match status" value="1"/>
</dbReference>
<keyword evidence="4" id="KW-0808">Transferase</keyword>
<feature type="compositionally biased region" description="Low complexity" evidence="11">
    <location>
        <begin position="371"/>
        <end position="385"/>
    </location>
</feature>
<organism evidence="14 15">
    <name type="scientific">Parasitella parasitica</name>
    <dbReference type="NCBI Taxonomy" id="35722"/>
    <lineage>
        <taxon>Eukaryota</taxon>
        <taxon>Fungi</taxon>
        <taxon>Fungi incertae sedis</taxon>
        <taxon>Mucoromycota</taxon>
        <taxon>Mucoromycotina</taxon>
        <taxon>Mucoromycetes</taxon>
        <taxon>Mucorales</taxon>
        <taxon>Mucorineae</taxon>
        <taxon>Mucoraceae</taxon>
        <taxon>Parasitella</taxon>
    </lineage>
</organism>
<dbReference type="EMBL" id="LN734001">
    <property type="protein sequence ID" value="CEP19019.1"/>
    <property type="molecule type" value="Genomic_DNA"/>
</dbReference>
<feature type="region of interest" description="Disordered" evidence="11">
    <location>
        <begin position="637"/>
        <end position="678"/>
    </location>
</feature>
<evidence type="ECO:0000256" key="7">
    <source>
        <dbReference type="ARBA" id="ARBA00023042"/>
    </source>
</evidence>
<gene>
    <name evidence="14" type="primary">PARPA_13331.1 scaffold 46779</name>
</gene>
<evidence type="ECO:0000256" key="2">
    <source>
        <dbReference type="ARBA" id="ARBA00012475"/>
    </source>
</evidence>
<comment type="subcellular location">
    <subcellularLocation>
        <location evidence="1">Nucleus</location>
    </subcellularLocation>
</comment>
<feature type="region of interest" description="Disordered" evidence="11">
    <location>
        <begin position="708"/>
        <end position="874"/>
    </location>
</feature>
<dbReference type="GO" id="GO:0005524">
    <property type="term" value="F:ATP binding"/>
    <property type="evidence" value="ECO:0007669"/>
    <property type="project" value="InterPro"/>
</dbReference>
<dbReference type="SUPFAM" id="SSF56091">
    <property type="entry name" value="DNA ligase/mRNA capping enzyme, catalytic domain"/>
    <property type="match status" value="1"/>
</dbReference>
<keyword evidence="6" id="KW-0547">Nucleotide-binding</keyword>
<feature type="compositionally biased region" description="Basic and acidic residues" evidence="11">
    <location>
        <begin position="513"/>
        <end position="532"/>
    </location>
</feature>
<dbReference type="Gene3D" id="2.40.50.140">
    <property type="entry name" value="Nucleic acid-binding proteins"/>
    <property type="match status" value="1"/>
</dbReference>
<dbReference type="GO" id="GO:0005634">
    <property type="term" value="C:nucleus"/>
    <property type="evidence" value="ECO:0007669"/>
    <property type="project" value="UniProtKB-SubCell"/>
</dbReference>
<keyword evidence="7" id="KW-0506">mRNA capping</keyword>
<feature type="compositionally biased region" description="Low complexity" evidence="11">
    <location>
        <begin position="785"/>
        <end position="796"/>
    </location>
</feature>
<feature type="compositionally biased region" description="Pro residues" evidence="11">
    <location>
        <begin position="797"/>
        <end position="810"/>
    </location>
</feature>
<evidence type="ECO:0000256" key="8">
    <source>
        <dbReference type="ARBA" id="ARBA00023134"/>
    </source>
</evidence>
<name>A0A0B7NVJ5_9FUNG</name>
<keyword evidence="5" id="KW-0548">Nucleotidyltransferase</keyword>
<evidence type="ECO:0000256" key="10">
    <source>
        <dbReference type="ARBA" id="ARBA00044624"/>
    </source>
</evidence>
<comment type="catalytic activity">
    <reaction evidence="10">
        <text>a 5'-end diphospho-ribonucleoside in mRNA + GTP + H(+) = a 5'-end (5'-triphosphoguanosine)-ribonucleoside in mRNA + diphosphate</text>
        <dbReference type="Rhea" id="RHEA:67012"/>
        <dbReference type="Rhea" id="RHEA-COMP:17165"/>
        <dbReference type="Rhea" id="RHEA-COMP:17166"/>
        <dbReference type="ChEBI" id="CHEBI:15378"/>
        <dbReference type="ChEBI" id="CHEBI:33019"/>
        <dbReference type="ChEBI" id="CHEBI:37565"/>
        <dbReference type="ChEBI" id="CHEBI:167616"/>
        <dbReference type="ChEBI" id="CHEBI:167617"/>
        <dbReference type="EC" id="2.7.7.50"/>
    </reaction>
    <physiologicalReaction direction="left-to-right" evidence="10">
        <dbReference type="Rhea" id="RHEA:67013"/>
    </physiologicalReaction>
</comment>
<dbReference type="OrthoDB" id="200924at2759"/>
<keyword evidence="8" id="KW-0342">GTP-binding</keyword>
<feature type="compositionally biased region" description="Polar residues" evidence="11">
    <location>
        <begin position="386"/>
        <end position="396"/>
    </location>
</feature>
<evidence type="ECO:0000256" key="3">
    <source>
        <dbReference type="ARBA" id="ARBA00022664"/>
    </source>
</evidence>
<dbReference type="InterPro" id="IPR013846">
    <property type="entry name" value="mRNA_cap_enzyme_C"/>
</dbReference>
<dbReference type="InterPro" id="IPR051029">
    <property type="entry name" value="mRNA_Capping_Enz/RNA_Phosphat"/>
</dbReference>
<evidence type="ECO:0000256" key="4">
    <source>
        <dbReference type="ARBA" id="ARBA00022679"/>
    </source>
</evidence>
<dbReference type="GO" id="GO:0006370">
    <property type="term" value="P:7-methylguanosine mRNA capping"/>
    <property type="evidence" value="ECO:0007669"/>
    <property type="project" value="UniProtKB-KW"/>
</dbReference>
<dbReference type="Pfam" id="PF01331">
    <property type="entry name" value="mRNA_cap_enzyme"/>
    <property type="match status" value="2"/>
</dbReference>
<evidence type="ECO:0000256" key="1">
    <source>
        <dbReference type="ARBA" id="ARBA00004123"/>
    </source>
</evidence>
<evidence type="ECO:0000259" key="13">
    <source>
        <dbReference type="Pfam" id="PF03919"/>
    </source>
</evidence>
<proteinExistence type="predicted"/>
<feature type="domain" description="mRNA capping enzyme adenylation" evidence="12">
    <location>
        <begin position="136"/>
        <end position="212"/>
    </location>
</feature>
<dbReference type="Gene3D" id="3.30.470.30">
    <property type="entry name" value="DNA ligase/mRNA capping enzyme"/>
    <property type="match status" value="2"/>
</dbReference>
<feature type="domain" description="mRNA capping enzyme adenylation" evidence="12">
    <location>
        <begin position="44"/>
        <end position="129"/>
    </location>
</feature>
<feature type="compositionally biased region" description="Basic and acidic residues" evidence="11">
    <location>
        <begin position="578"/>
        <end position="587"/>
    </location>
</feature>
<accession>A0A0B7NVJ5</accession>